<keyword evidence="3" id="KW-1185">Reference proteome</keyword>
<sequence>MEGRLRKSGGMKRHWVTEAINFVNEHLPAFKDVFDKDTFYKFVLFVLIASALFVFLMVRVFKVRVCDHCTRDVLRERQPRDWRPANPFRFPWQIDANERTAAKRCHTKGE</sequence>
<organism evidence="2 3">
    <name type="scientific">Heterodera schachtii</name>
    <name type="common">Sugarbeet cyst nematode worm</name>
    <name type="synonym">Tylenchus schachtii</name>
    <dbReference type="NCBI Taxonomy" id="97005"/>
    <lineage>
        <taxon>Eukaryota</taxon>
        <taxon>Metazoa</taxon>
        <taxon>Ecdysozoa</taxon>
        <taxon>Nematoda</taxon>
        <taxon>Chromadorea</taxon>
        <taxon>Rhabditida</taxon>
        <taxon>Tylenchina</taxon>
        <taxon>Tylenchomorpha</taxon>
        <taxon>Tylenchoidea</taxon>
        <taxon>Heteroderidae</taxon>
        <taxon>Heteroderinae</taxon>
        <taxon>Heterodera</taxon>
    </lineage>
</organism>
<dbReference type="Proteomes" id="UP001620645">
    <property type="component" value="Unassembled WGS sequence"/>
</dbReference>
<evidence type="ECO:0000313" key="3">
    <source>
        <dbReference type="Proteomes" id="UP001620645"/>
    </source>
</evidence>
<comment type="caution">
    <text evidence="2">The sequence shown here is derived from an EMBL/GenBank/DDBJ whole genome shotgun (WGS) entry which is preliminary data.</text>
</comment>
<accession>A0ABD2HTA6</accession>
<proteinExistence type="predicted"/>
<dbReference type="EMBL" id="JBICCN010000427">
    <property type="protein sequence ID" value="KAL3069751.1"/>
    <property type="molecule type" value="Genomic_DNA"/>
</dbReference>
<reference evidence="2 3" key="1">
    <citation type="submission" date="2024-10" db="EMBL/GenBank/DDBJ databases">
        <authorList>
            <person name="Kim D."/>
        </authorList>
    </citation>
    <scope>NUCLEOTIDE SEQUENCE [LARGE SCALE GENOMIC DNA]</scope>
    <source>
        <strain evidence="2">Taebaek</strain>
    </source>
</reference>
<dbReference type="AlphaFoldDB" id="A0ABD2HTA6"/>
<evidence type="ECO:0000313" key="2">
    <source>
        <dbReference type="EMBL" id="KAL3069751.1"/>
    </source>
</evidence>
<keyword evidence="1" id="KW-1133">Transmembrane helix</keyword>
<keyword evidence="1" id="KW-0812">Transmembrane</keyword>
<name>A0ABD2HTA6_HETSC</name>
<keyword evidence="1" id="KW-0472">Membrane</keyword>
<protein>
    <submittedName>
        <fullName evidence="2">Uncharacterized protein</fullName>
    </submittedName>
</protein>
<evidence type="ECO:0000256" key="1">
    <source>
        <dbReference type="SAM" id="Phobius"/>
    </source>
</evidence>
<gene>
    <name evidence="2" type="ORF">niasHS_015985</name>
</gene>
<feature type="transmembrane region" description="Helical" evidence="1">
    <location>
        <begin position="39"/>
        <end position="61"/>
    </location>
</feature>